<evidence type="ECO:0000313" key="1">
    <source>
        <dbReference type="EMBL" id="GLK90032.1"/>
    </source>
</evidence>
<dbReference type="PANTHER" id="PTHR47628:SF1">
    <property type="entry name" value="ALIPHATIC AMIDASE EXPRESSION-REGULATING PROTEIN"/>
    <property type="match status" value="1"/>
</dbReference>
<organism evidence="1 2">
    <name type="scientific">Pseudomonas turukhanskensis</name>
    <dbReference type="NCBI Taxonomy" id="1806536"/>
    <lineage>
        <taxon>Bacteria</taxon>
        <taxon>Pseudomonadati</taxon>
        <taxon>Pseudomonadota</taxon>
        <taxon>Gammaproteobacteria</taxon>
        <taxon>Pseudomonadales</taxon>
        <taxon>Pseudomonadaceae</taxon>
        <taxon>Pseudomonas</taxon>
    </lineage>
</organism>
<sequence length="377" mass="41337">MRRTVDIGFLFSTDGTYRHMGRNGLLGAQHALAEVNASGAFDFVLRATHVNPQGVLQGYGEGAARLIEQGVRHIFGTTTSASRKEIIPDLEQHASTLWYACPYEGYESSENVLYFGGCPNQTLIPLLRFALATFGKRALLVGSNYVWGWESNRIAREVITLAGGEVLKEKYMHLGATQVAELVQAVVSEPPAFVLNNLVGDSSYAFLHQLDAACQVGGLQLPVLSSNLAEAELTELGSLQNLRMLACGPFFEAADPAFCQRQTERHGRHVYSHLYAGSYSAVHLFARALQQCGDDDSATICAYLHQHPQQSVLGELRVSPRNNHSSLACHIAELQNGRFVIVHSEPQAVPADPYMTATDLTEFRQLSAPTPRLRIVK</sequence>
<gene>
    <name evidence="1" type="ORF">GCM10017655_30940</name>
</gene>
<dbReference type="Pfam" id="PF13433">
    <property type="entry name" value="Peripla_BP_5"/>
    <property type="match status" value="1"/>
</dbReference>
<name>A0A9W6K741_9PSED</name>
<dbReference type="RefSeq" id="WP_271196213.1">
    <property type="nucleotide sequence ID" value="NZ_BSFN01000008.1"/>
</dbReference>
<dbReference type="EMBL" id="BSFN01000008">
    <property type="protein sequence ID" value="GLK90032.1"/>
    <property type="molecule type" value="Genomic_DNA"/>
</dbReference>
<comment type="caution">
    <text evidence="1">The sequence shown here is derived from an EMBL/GenBank/DDBJ whole genome shotgun (WGS) entry which is preliminary data.</text>
</comment>
<dbReference type="Proteomes" id="UP001143328">
    <property type="component" value="Unassembled WGS sequence"/>
</dbReference>
<dbReference type="SUPFAM" id="SSF53822">
    <property type="entry name" value="Periplasmic binding protein-like I"/>
    <property type="match status" value="1"/>
</dbReference>
<dbReference type="InterPro" id="IPR028082">
    <property type="entry name" value="Peripla_BP_I"/>
</dbReference>
<accession>A0A9W6K741</accession>
<protein>
    <submittedName>
        <fullName evidence="1">Uncharacterized protein</fullName>
    </submittedName>
</protein>
<keyword evidence="2" id="KW-1185">Reference proteome</keyword>
<dbReference type="AlphaFoldDB" id="A0A9W6K741"/>
<dbReference type="Gene3D" id="3.40.50.2300">
    <property type="match status" value="2"/>
</dbReference>
<reference evidence="1" key="1">
    <citation type="journal article" date="2014" name="Int. J. Syst. Evol. Microbiol.">
        <title>Complete genome sequence of Corynebacterium casei LMG S-19264T (=DSM 44701T), isolated from a smear-ripened cheese.</title>
        <authorList>
            <consortium name="US DOE Joint Genome Institute (JGI-PGF)"/>
            <person name="Walter F."/>
            <person name="Albersmeier A."/>
            <person name="Kalinowski J."/>
            <person name="Ruckert C."/>
        </authorList>
    </citation>
    <scope>NUCLEOTIDE SEQUENCE</scope>
    <source>
        <strain evidence="1">VKM B-2935</strain>
    </source>
</reference>
<evidence type="ECO:0000313" key="2">
    <source>
        <dbReference type="Proteomes" id="UP001143328"/>
    </source>
</evidence>
<reference evidence="1" key="2">
    <citation type="submission" date="2023-01" db="EMBL/GenBank/DDBJ databases">
        <authorList>
            <person name="Sun Q."/>
            <person name="Evtushenko L."/>
        </authorList>
    </citation>
    <scope>NUCLEOTIDE SEQUENCE</scope>
    <source>
        <strain evidence="1">VKM B-2935</strain>
    </source>
</reference>
<proteinExistence type="predicted"/>
<dbReference type="PANTHER" id="PTHR47628">
    <property type="match status" value="1"/>
</dbReference>